<feature type="transmembrane region" description="Helical" evidence="2">
    <location>
        <begin position="756"/>
        <end position="774"/>
    </location>
</feature>
<feature type="transmembrane region" description="Helical" evidence="2">
    <location>
        <begin position="257"/>
        <end position="274"/>
    </location>
</feature>
<feature type="transmembrane region" description="Helical" evidence="2">
    <location>
        <begin position="794"/>
        <end position="811"/>
    </location>
</feature>
<feature type="region of interest" description="Disordered" evidence="1">
    <location>
        <begin position="56"/>
        <end position="82"/>
    </location>
</feature>
<feature type="transmembrane region" description="Helical" evidence="2">
    <location>
        <begin position="818"/>
        <end position="836"/>
    </location>
</feature>
<feature type="transmembrane region" description="Helical" evidence="2">
    <location>
        <begin position="520"/>
        <end position="539"/>
    </location>
</feature>
<feature type="transmembrane region" description="Helical" evidence="2">
    <location>
        <begin position="636"/>
        <end position="655"/>
    </location>
</feature>
<accession>A0A1H2EAX2</accession>
<dbReference type="InterPro" id="IPR019286">
    <property type="entry name" value="DUF2339_TM"/>
</dbReference>
<feature type="transmembrane region" description="Helical" evidence="2">
    <location>
        <begin position="225"/>
        <end position="250"/>
    </location>
</feature>
<feature type="transmembrane region" description="Helical" evidence="2">
    <location>
        <begin position="661"/>
        <end position="677"/>
    </location>
</feature>
<feature type="transmembrane region" description="Helical" evidence="2">
    <location>
        <begin position="848"/>
        <end position="865"/>
    </location>
</feature>
<keyword evidence="4" id="KW-1185">Reference proteome</keyword>
<dbReference type="EMBL" id="LT629785">
    <property type="protein sequence ID" value="SDT92159.1"/>
    <property type="molecule type" value="Genomic_DNA"/>
</dbReference>
<feature type="transmembrane region" description="Helical" evidence="2">
    <location>
        <begin position="492"/>
        <end position="508"/>
    </location>
</feature>
<keyword evidence="2" id="KW-1133">Transmembrane helix</keyword>
<dbReference type="PANTHER" id="PTHR38434">
    <property type="entry name" value="BLL2549 PROTEIN"/>
    <property type="match status" value="1"/>
</dbReference>
<feature type="transmembrane region" description="Helical" evidence="2">
    <location>
        <begin position="551"/>
        <end position="568"/>
    </location>
</feature>
<keyword evidence="2" id="KW-0812">Transmembrane</keyword>
<gene>
    <name evidence="3" type="ORF">SAMN05216296_0587</name>
</gene>
<feature type="transmembrane region" description="Helical" evidence="2">
    <location>
        <begin position="698"/>
        <end position="717"/>
    </location>
</feature>
<reference evidence="4" key="1">
    <citation type="submission" date="2016-10" db="EMBL/GenBank/DDBJ databases">
        <authorList>
            <person name="Varghese N."/>
            <person name="Submissions S."/>
        </authorList>
    </citation>
    <scope>NUCLEOTIDE SEQUENCE [LARGE SCALE GENOMIC DNA]</scope>
    <source>
        <strain evidence="4">DSM 17875</strain>
    </source>
</reference>
<dbReference type="Pfam" id="PF10101">
    <property type="entry name" value="DUF2339"/>
    <property type="match status" value="1"/>
</dbReference>
<proteinExistence type="predicted"/>
<feature type="transmembrane region" description="Helical" evidence="2">
    <location>
        <begin position="335"/>
        <end position="353"/>
    </location>
</feature>
<evidence type="ECO:0000256" key="1">
    <source>
        <dbReference type="SAM" id="MobiDB-lite"/>
    </source>
</evidence>
<name>A0A1H2EAX2_9PSED</name>
<dbReference type="STRING" id="364197.SAMN05216296_0587"/>
<evidence type="ECO:0000313" key="4">
    <source>
        <dbReference type="Proteomes" id="UP000243232"/>
    </source>
</evidence>
<feature type="transmembrane region" description="Helical" evidence="2">
    <location>
        <begin position="179"/>
        <end position="197"/>
    </location>
</feature>
<organism evidence="3 4">
    <name type="scientific">Pseudomonas pohangensis</name>
    <dbReference type="NCBI Taxonomy" id="364197"/>
    <lineage>
        <taxon>Bacteria</taxon>
        <taxon>Pseudomonadati</taxon>
        <taxon>Pseudomonadota</taxon>
        <taxon>Gammaproteobacteria</taxon>
        <taxon>Pseudomonadales</taxon>
        <taxon>Pseudomonadaceae</taxon>
        <taxon>Pseudomonas</taxon>
    </lineage>
</organism>
<dbReference type="Proteomes" id="UP000243232">
    <property type="component" value="Chromosome I"/>
</dbReference>
<dbReference type="InterPro" id="IPR014600">
    <property type="entry name" value="UCP035905_mem"/>
</dbReference>
<sequence length="879" mass="94952">MVSRLLLALLGAVLGAAASESAFGLVAGGLLGWLLAETRRQAGELKQLNAQLKQLASRNSQPAPVAQSQPAPARPAEPVSAPSAAELDWTLPDEVLQGTLPQAEQQPAPAPANAWTAQPATAAAAATPDWSARLLQAVSRFFTEGNPAVKIGLLLLFFGVAFLLRYASEHISVSLTLRLLGIAAGGAALLGLGLWFVPRKRLYGLLLQGGGLGILYMSTFAALRLYQLIPAGAAFALLAVLAVLSAFLALRQDARMLASFGLAGGFLAPVLASTGEGSHIQLFSYYALLNIGLAVIAWQKNWRELNLLGFTFTFVIGVLWGVNQYHPGQFNSVEPFLLLFFALYVAIGVRFSLRQQGQHPAIDSSILFGTPLLFIGLQQPLVEHWEYGLALSSAAAGALYAVLWWRLRSQAPRLLNDALAGIALALGSLAIPLALPGDWTAVCWALEGALVMHFALRMQRHWGVLIALALQLGAASSLLFDTPQHTADWYDPRFWSGLILALCALGCAESLRRTALRWRLLEAPLLGWAALFWYLTWLWQLQRLTSDLQLAWSMAGVLALSALGWAWLEIRLRWRTLAWARFALPAGLALCLLLNAVHGEPLQGWGWLAWALALGSSGLLLRIGREADNGLALRHAGSLWLALALLAVQVDYWVGDWTAELNWNLAAQLLLASLLVYRLPRLQLSAQIEVAYHEWTPLLLTGLGSLLWLAMLLPAPGAAPLNWYLLLNPLDLPQLLALSAFWLWARERWSGIADKAAAIGAFLLLNAIALRSLAIELQLPWDAADLFTSNKVQTVLAILWTLAGLVCMALSRRHASRSLWIGGALLLGLTVLKLFLVDLGSSGTLERIVSFISVGLLLLVIGYIAPLPPARAGAEAESG</sequence>
<dbReference type="RefSeq" id="WP_090193011.1">
    <property type="nucleotide sequence ID" value="NZ_LT629785.1"/>
</dbReference>
<dbReference type="AlphaFoldDB" id="A0A1H2EAX2"/>
<dbReference type="OrthoDB" id="207428at2"/>
<protein>
    <submittedName>
        <fullName evidence="3">Uncharacterized membrane protein</fullName>
    </submittedName>
</protein>
<evidence type="ECO:0000313" key="3">
    <source>
        <dbReference type="EMBL" id="SDT92159.1"/>
    </source>
</evidence>
<dbReference type="PANTHER" id="PTHR38434:SF1">
    <property type="entry name" value="BLL2549 PROTEIN"/>
    <property type="match status" value="1"/>
</dbReference>
<feature type="transmembrane region" description="Helical" evidence="2">
    <location>
        <begin position="463"/>
        <end position="480"/>
    </location>
</feature>
<feature type="transmembrane region" description="Helical" evidence="2">
    <location>
        <begin position="148"/>
        <end position="167"/>
    </location>
</feature>
<feature type="transmembrane region" description="Helical" evidence="2">
    <location>
        <begin position="280"/>
        <end position="298"/>
    </location>
</feature>
<dbReference type="PIRSF" id="PIRSF035905">
    <property type="entry name" value="UCP035905_mp"/>
    <property type="match status" value="1"/>
</dbReference>
<feature type="transmembrane region" description="Helical" evidence="2">
    <location>
        <begin position="387"/>
        <end position="407"/>
    </location>
</feature>
<feature type="transmembrane region" description="Helical" evidence="2">
    <location>
        <begin position="723"/>
        <end position="744"/>
    </location>
</feature>
<feature type="transmembrane region" description="Helical" evidence="2">
    <location>
        <begin position="365"/>
        <end position="381"/>
    </location>
</feature>
<feature type="transmembrane region" description="Helical" evidence="2">
    <location>
        <begin position="604"/>
        <end position="624"/>
    </location>
</feature>
<evidence type="ECO:0000256" key="2">
    <source>
        <dbReference type="SAM" id="Phobius"/>
    </source>
</evidence>
<feature type="transmembrane region" description="Helical" evidence="2">
    <location>
        <begin position="305"/>
        <end position="323"/>
    </location>
</feature>
<feature type="transmembrane region" description="Helical" evidence="2">
    <location>
        <begin position="580"/>
        <end position="598"/>
    </location>
</feature>
<keyword evidence="2" id="KW-0472">Membrane</keyword>